<dbReference type="KEGG" id="ere:EUBREC_2350"/>
<dbReference type="PaxDb" id="515619-EUBREC_2350"/>
<reference evidence="2 3" key="1">
    <citation type="journal article" date="2009" name="Proc. Natl. Acad. Sci. U.S.A.">
        <title>Characterizing a model human gut microbiota composed of members of its two dominant bacterial phyla.</title>
        <authorList>
            <person name="Mahowald M.A."/>
            <person name="Rey F.E."/>
            <person name="Seedorf H."/>
            <person name="Turnbaugh P.J."/>
            <person name="Fulton R.S."/>
            <person name="Wollam A."/>
            <person name="Shah N."/>
            <person name="Wang C."/>
            <person name="Magrini V."/>
            <person name="Wilson R.K."/>
            <person name="Cantarel B.L."/>
            <person name="Coutinho P.M."/>
            <person name="Henrissat B."/>
            <person name="Crock L.W."/>
            <person name="Russell A."/>
            <person name="Verberkmoes N.C."/>
            <person name="Hettich R.L."/>
            <person name="Gordon J.I."/>
        </authorList>
    </citation>
    <scope>NUCLEOTIDE SEQUENCE [LARGE SCALE GENOMIC DNA]</scope>
    <source>
        <strain evidence="3">ATCC 33656 / DSM 3377 / JCM 17463 / KCTC 5835 / LMG 30912 / VPI 0990</strain>
    </source>
</reference>
<protein>
    <recommendedName>
        <fullName evidence="1">YdbS-like PH domain-containing protein</fullName>
    </recommendedName>
</protein>
<accession>C4ZEW3</accession>
<proteinExistence type="predicted"/>
<sequence>MTEYNCSERLAIVLKFSYNYDNFNIKKENNMSVNESQIKNTTAGAIDDDDAVIFKERKRLLFLGLPWTFTKYTVTPSFITVESGLLSTTEDDCYMYKVADVKLTTSLMERIFKLGTIVCYTGDVTNPELKLVHVKHSREIKSYLLKQSEAARLKRRTLNTVDIGAHGADMADLDHDGIPDSLE</sequence>
<dbReference type="STRING" id="515619.EUBREC_2350"/>
<name>C4ZEW3_AGARV</name>
<feature type="domain" description="YdbS-like PH" evidence="1">
    <location>
        <begin position="67"/>
        <end position="144"/>
    </location>
</feature>
<evidence type="ECO:0000259" key="1">
    <source>
        <dbReference type="Pfam" id="PF03703"/>
    </source>
</evidence>
<dbReference type="EMBL" id="CP001107">
    <property type="protein sequence ID" value="ACR76084.1"/>
    <property type="molecule type" value="Genomic_DNA"/>
</dbReference>
<dbReference type="Proteomes" id="UP000001477">
    <property type="component" value="Chromosome"/>
</dbReference>
<evidence type="ECO:0000313" key="3">
    <source>
        <dbReference type="Proteomes" id="UP000001477"/>
    </source>
</evidence>
<evidence type="ECO:0000313" key="2">
    <source>
        <dbReference type="EMBL" id="ACR76084.1"/>
    </source>
</evidence>
<gene>
    <name evidence="2" type="ordered locus">EUBREC_2350</name>
</gene>
<dbReference type="InterPro" id="IPR005182">
    <property type="entry name" value="YdbS-like_PH"/>
</dbReference>
<organism evidence="2 3">
    <name type="scientific">Agathobacter rectalis (strain ATCC 33656 / DSM 3377 / JCM 17463 / KCTC 5835 / VPI 0990)</name>
    <name type="common">Eubacterium rectale</name>
    <dbReference type="NCBI Taxonomy" id="515619"/>
    <lineage>
        <taxon>Bacteria</taxon>
        <taxon>Bacillati</taxon>
        <taxon>Bacillota</taxon>
        <taxon>Clostridia</taxon>
        <taxon>Lachnospirales</taxon>
        <taxon>Lachnospiraceae</taxon>
        <taxon>Agathobacter</taxon>
    </lineage>
</organism>
<dbReference type="AlphaFoldDB" id="C4ZEW3"/>
<dbReference type="HOGENOM" id="CLU_1473078_0_0_9"/>
<dbReference type="Pfam" id="PF03703">
    <property type="entry name" value="bPH_2"/>
    <property type="match status" value="1"/>
</dbReference>